<keyword evidence="4" id="KW-0804">Transcription</keyword>
<dbReference type="Proteomes" id="UP001156664">
    <property type="component" value="Unassembled WGS sequence"/>
</dbReference>
<dbReference type="PANTHER" id="PTHR30419">
    <property type="entry name" value="HTH-TYPE TRANSCRIPTIONAL REGULATOR YBHD"/>
    <property type="match status" value="1"/>
</dbReference>
<evidence type="ECO:0000256" key="1">
    <source>
        <dbReference type="ARBA" id="ARBA00009437"/>
    </source>
</evidence>
<name>A0ABQ5YS81_9BURK</name>
<dbReference type="SUPFAM" id="SSF53850">
    <property type="entry name" value="Periplasmic binding protein-like II"/>
    <property type="match status" value="1"/>
</dbReference>
<organism evidence="6 7">
    <name type="scientific">Limnobacter litoralis</name>
    <dbReference type="NCBI Taxonomy" id="481366"/>
    <lineage>
        <taxon>Bacteria</taxon>
        <taxon>Pseudomonadati</taxon>
        <taxon>Pseudomonadota</taxon>
        <taxon>Betaproteobacteria</taxon>
        <taxon>Burkholderiales</taxon>
        <taxon>Burkholderiaceae</taxon>
        <taxon>Limnobacter</taxon>
    </lineage>
</organism>
<dbReference type="Gene3D" id="3.40.190.290">
    <property type="match status" value="1"/>
</dbReference>
<keyword evidence="7" id="KW-1185">Reference proteome</keyword>
<dbReference type="Gene3D" id="1.10.10.10">
    <property type="entry name" value="Winged helix-like DNA-binding domain superfamily/Winged helix DNA-binding domain"/>
    <property type="match status" value="1"/>
</dbReference>
<evidence type="ECO:0000256" key="2">
    <source>
        <dbReference type="ARBA" id="ARBA00023015"/>
    </source>
</evidence>
<sequence length="304" mass="32734">MSVPINLSRFDLISLRLFVATVESGSLTLGAERFGISVAAASRRISELETHLGTTLLSRGKKGVLATPSGLTFMRHAIDIIAGLEHLSIAMQDFQQGAVGHLKLWANTSAFTGFLPALLAEYTKAYPSVRLDLEDALSADIVRAVARGNAELGIIGDNTPAEGLETVRCDTDELVLITRPDHPLARHSEARIEDVAAYDLIGLDRATSLMRHIAAAADAVGRVLTLRVQVRGFDEVCRMIDVGIGIGVLPRKSVTPIVKSLGLRMTSLTGIRSKRHLLLAMKNRLALSDPAKALVEMAEKTNIT</sequence>
<dbReference type="EMBL" id="BSOJ01000021">
    <property type="protein sequence ID" value="GLR26984.1"/>
    <property type="molecule type" value="Genomic_DNA"/>
</dbReference>
<dbReference type="SUPFAM" id="SSF46785">
    <property type="entry name" value="Winged helix' DNA-binding domain"/>
    <property type="match status" value="1"/>
</dbReference>
<dbReference type="InterPro" id="IPR005119">
    <property type="entry name" value="LysR_subst-bd"/>
</dbReference>
<evidence type="ECO:0000313" key="7">
    <source>
        <dbReference type="Proteomes" id="UP001156664"/>
    </source>
</evidence>
<dbReference type="InterPro" id="IPR036390">
    <property type="entry name" value="WH_DNA-bd_sf"/>
</dbReference>
<evidence type="ECO:0000313" key="6">
    <source>
        <dbReference type="EMBL" id="GLR26984.1"/>
    </source>
</evidence>
<dbReference type="PANTHER" id="PTHR30419:SF2">
    <property type="entry name" value="LYSR FAMILY TRANSCRIPTIONAL REGULATOR"/>
    <property type="match status" value="1"/>
</dbReference>
<evidence type="ECO:0000256" key="3">
    <source>
        <dbReference type="ARBA" id="ARBA00023125"/>
    </source>
</evidence>
<comment type="caution">
    <text evidence="6">The sequence shown here is derived from an EMBL/GenBank/DDBJ whole genome shotgun (WGS) entry which is preliminary data.</text>
</comment>
<gene>
    <name evidence="6" type="ORF">GCM10007875_20740</name>
</gene>
<dbReference type="InterPro" id="IPR000847">
    <property type="entry name" value="LysR_HTH_N"/>
</dbReference>
<accession>A0ABQ5YS81</accession>
<dbReference type="RefSeq" id="WP_284281686.1">
    <property type="nucleotide sequence ID" value="NZ_BSOJ01000021.1"/>
</dbReference>
<keyword evidence="2" id="KW-0805">Transcription regulation</keyword>
<dbReference type="PROSITE" id="PS50931">
    <property type="entry name" value="HTH_LYSR"/>
    <property type="match status" value="1"/>
</dbReference>
<dbReference type="Pfam" id="PF03466">
    <property type="entry name" value="LysR_substrate"/>
    <property type="match status" value="1"/>
</dbReference>
<keyword evidence="3" id="KW-0238">DNA-binding</keyword>
<dbReference type="InterPro" id="IPR050950">
    <property type="entry name" value="HTH-type_LysR_regulators"/>
</dbReference>
<proteinExistence type="inferred from homology"/>
<evidence type="ECO:0000259" key="5">
    <source>
        <dbReference type="PROSITE" id="PS50931"/>
    </source>
</evidence>
<reference evidence="7" key="1">
    <citation type="journal article" date="2019" name="Int. J. Syst. Evol. Microbiol.">
        <title>The Global Catalogue of Microorganisms (GCM) 10K type strain sequencing project: providing services to taxonomists for standard genome sequencing and annotation.</title>
        <authorList>
            <consortium name="The Broad Institute Genomics Platform"/>
            <consortium name="The Broad Institute Genome Sequencing Center for Infectious Disease"/>
            <person name="Wu L."/>
            <person name="Ma J."/>
        </authorList>
    </citation>
    <scope>NUCLEOTIDE SEQUENCE [LARGE SCALE GENOMIC DNA]</scope>
    <source>
        <strain evidence="7">NBRC 105857</strain>
    </source>
</reference>
<dbReference type="CDD" id="cd08421">
    <property type="entry name" value="PBP2_LTTR_like_1"/>
    <property type="match status" value="1"/>
</dbReference>
<feature type="domain" description="HTH lysR-type" evidence="5">
    <location>
        <begin position="10"/>
        <end position="67"/>
    </location>
</feature>
<dbReference type="InterPro" id="IPR036388">
    <property type="entry name" value="WH-like_DNA-bd_sf"/>
</dbReference>
<evidence type="ECO:0000256" key="4">
    <source>
        <dbReference type="ARBA" id="ARBA00023163"/>
    </source>
</evidence>
<dbReference type="Pfam" id="PF00126">
    <property type="entry name" value="HTH_1"/>
    <property type="match status" value="1"/>
</dbReference>
<protein>
    <submittedName>
        <fullName evidence="6">LysR family transcriptional regulator</fullName>
    </submittedName>
</protein>
<comment type="similarity">
    <text evidence="1">Belongs to the LysR transcriptional regulatory family.</text>
</comment>